<protein>
    <recommendedName>
        <fullName evidence="2">Beta-lactamase class A catalytic domain-containing protein</fullName>
    </recommendedName>
</protein>
<dbReference type="SUPFAM" id="SSF56601">
    <property type="entry name" value="beta-lactamase/transpeptidase-like"/>
    <property type="match status" value="1"/>
</dbReference>
<name>A0A3A9YQP4_9ACTN</name>
<accession>A0A3A9YQP4</accession>
<comment type="caution">
    <text evidence="3">The sequence shown here is derived from an EMBL/GenBank/DDBJ whole genome shotgun (WGS) entry which is preliminary data.</text>
</comment>
<dbReference type="Gene3D" id="3.40.710.10">
    <property type="entry name" value="DD-peptidase/beta-lactamase superfamily"/>
    <property type="match status" value="1"/>
</dbReference>
<gene>
    <name evidence="3" type="ORF">D7294_25320</name>
</gene>
<dbReference type="PANTHER" id="PTHR35333">
    <property type="entry name" value="BETA-LACTAMASE"/>
    <property type="match status" value="1"/>
</dbReference>
<dbReference type="AlphaFoldDB" id="A0A3A9YQP4"/>
<proteinExistence type="predicted"/>
<evidence type="ECO:0000256" key="1">
    <source>
        <dbReference type="SAM" id="MobiDB-lite"/>
    </source>
</evidence>
<keyword evidence="4" id="KW-1185">Reference proteome</keyword>
<organism evidence="3 4">
    <name type="scientific">Streptomyces hoynatensis</name>
    <dbReference type="NCBI Taxonomy" id="1141874"/>
    <lineage>
        <taxon>Bacteria</taxon>
        <taxon>Bacillati</taxon>
        <taxon>Actinomycetota</taxon>
        <taxon>Actinomycetes</taxon>
        <taxon>Kitasatosporales</taxon>
        <taxon>Streptomycetaceae</taxon>
        <taxon>Streptomyces</taxon>
    </lineage>
</organism>
<dbReference type="GO" id="GO:0046677">
    <property type="term" value="P:response to antibiotic"/>
    <property type="evidence" value="ECO:0007669"/>
    <property type="project" value="InterPro"/>
</dbReference>
<dbReference type="Pfam" id="PF13354">
    <property type="entry name" value="Beta-lactamase2"/>
    <property type="match status" value="1"/>
</dbReference>
<dbReference type="GO" id="GO:0008800">
    <property type="term" value="F:beta-lactamase activity"/>
    <property type="evidence" value="ECO:0007669"/>
    <property type="project" value="InterPro"/>
</dbReference>
<dbReference type="Proteomes" id="UP000272474">
    <property type="component" value="Unassembled WGS sequence"/>
</dbReference>
<dbReference type="EMBL" id="RBAL01000019">
    <property type="protein sequence ID" value="RKN38219.1"/>
    <property type="molecule type" value="Genomic_DNA"/>
</dbReference>
<sequence>MTSAANARLAEGIGALLDELSAGSGATGPGSGAGSAPGDGPDSGSGSEAGGNAGSEGDGGAAGDGGSAGDAGDSDASVRREVRLSVSVLALGSGLSATYGSQSFDTASIVKVDILAALLLQAQDEERALTAEERDLAAVMIRESDNDAADALWDSIGRAEGLDAANERLGLGHTSGGPEGHWGLTQTTSADQISLLQAVFSARSPLDADSRRYVQELMGTVVDDQQWGISAAADGEFELKNGWLPRSQTDLWDVNSIGRITWGGQRFLIAVVSDGHPTEADGIAAVEAAAEAAVAAVTTPQGTAGRGV</sequence>
<evidence type="ECO:0000259" key="2">
    <source>
        <dbReference type="Pfam" id="PF13354"/>
    </source>
</evidence>
<reference evidence="3 4" key="1">
    <citation type="journal article" date="2014" name="Int. J. Syst. Evol. Microbiol.">
        <title>Streptomyces hoynatensis sp. nov., isolated from deep marine sediment.</title>
        <authorList>
            <person name="Veyisoglu A."/>
            <person name="Sahin N."/>
        </authorList>
    </citation>
    <scope>NUCLEOTIDE SEQUENCE [LARGE SCALE GENOMIC DNA]</scope>
    <source>
        <strain evidence="3 4">KCTC 29097</strain>
    </source>
</reference>
<evidence type="ECO:0000313" key="4">
    <source>
        <dbReference type="Proteomes" id="UP000272474"/>
    </source>
</evidence>
<feature type="compositionally biased region" description="Gly residues" evidence="1">
    <location>
        <begin position="25"/>
        <end position="69"/>
    </location>
</feature>
<dbReference type="OrthoDB" id="3524371at2"/>
<dbReference type="InterPro" id="IPR000871">
    <property type="entry name" value="Beta-lactam_class-A"/>
</dbReference>
<dbReference type="InterPro" id="IPR012338">
    <property type="entry name" value="Beta-lactam/transpept-like"/>
</dbReference>
<feature type="domain" description="Beta-lactamase class A catalytic" evidence="2">
    <location>
        <begin position="104"/>
        <end position="271"/>
    </location>
</feature>
<dbReference type="PANTHER" id="PTHR35333:SF3">
    <property type="entry name" value="BETA-LACTAMASE-TYPE TRANSPEPTIDASE FOLD CONTAINING PROTEIN"/>
    <property type="match status" value="1"/>
</dbReference>
<dbReference type="InterPro" id="IPR045155">
    <property type="entry name" value="Beta-lactam_cat"/>
</dbReference>
<evidence type="ECO:0000313" key="3">
    <source>
        <dbReference type="EMBL" id="RKN38219.1"/>
    </source>
</evidence>
<dbReference type="GO" id="GO:0030655">
    <property type="term" value="P:beta-lactam antibiotic catabolic process"/>
    <property type="evidence" value="ECO:0007669"/>
    <property type="project" value="InterPro"/>
</dbReference>
<feature type="region of interest" description="Disordered" evidence="1">
    <location>
        <begin position="20"/>
        <end position="76"/>
    </location>
</feature>